<dbReference type="PANTHER" id="PTHR24177:SF329">
    <property type="entry name" value="ANKYRIN REPEAT PROTEIN"/>
    <property type="match status" value="1"/>
</dbReference>
<dbReference type="SMART" id="SM00248">
    <property type="entry name" value="ANK"/>
    <property type="match status" value="4"/>
</dbReference>
<reference evidence="5 6" key="1">
    <citation type="journal article" date="2012" name="Nat. Biotechnol.">
        <title>Draft genome sequence of pigeonpea (Cajanus cajan), an orphan legume crop of resource-poor farmers.</title>
        <authorList>
            <person name="Varshney R.K."/>
            <person name="Chen W."/>
            <person name="Li Y."/>
            <person name="Bharti A.K."/>
            <person name="Saxena R.K."/>
            <person name="Schlueter J.A."/>
            <person name="Donoghue M.T."/>
            <person name="Azam S."/>
            <person name="Fan G."/>
            <person name="Whaley A.M."/>
            <person name="Farmer A.D."/>
            <person name="Sheridan J."/>
            <person name="Iwata A."/>
            <person name="Tuteja R."/>
            <person name="Penmetsa R.V."/>
            <person name="Wu W."/>
            <person name="Upadhyaya H.D."/>
            <person name="Yang S.P."/>
            <person name="Shah T."/>
            <person name="Saxena K.B."/>
            <person name="Michael T."/>
            <person name="McCombie W.R."/>
            <person name="Yang B."/>
            <person name="Zhang G."/>
            <person name="Yang H."/>
            <person name="Wang J."/>
            <person name="Spillane C."/>
            <person name="Cook D.R."/>
            <person name="May G.D."/>
            <person name="Xu X."/>
            <person name="Jackson S.A."/>
        </authorList>
    </citation>
    <scope>NUCLEOTIDE SEQUENCE [LARGE SCALE GENOMIC DNA]</scope>
    <source>
        <strain evidence="6">cv. Asha</strain>
    </source>
</reference>
<feature type="transmembrane region" description="Helical" evidence="3">
    <location>
        <begin position="424"/>
        <end position="448"/>
    </location>
</feature>
<dbReference type="Proteomes" id="UP000075243">
    <property type="component" value="Chromosome 6"/>
</dbReference>
<protein>
    <recommendedName>
        <fullName evidence="4">PGG domain-containing protein</fullName>
    </recommendedName>
</protein>
<feature type="transmembrane region" description="Helical" evidence="3">
    <location>
        <begin position="310"/>
        <end position="329"/>
    </location>
</feature>
<dbReference type="EMBL" id="CM003608">
    <property type="protein sequence ID" value="KYP66447.1"/>
    <property type="molecule type" value="Genomic_DNA"/>
</dbReference>
<dbReference type="Pfam" id="PF00023">
    <property type="entry name" value="Ank"/>
    <property type="match status" value="1"/>
</dbReference>
<keyword evidence="3" id="KW-1133">Transmembrane helix</keyword>
<dbReference type="STRING" id="3821.A0A151THC1"/>
<evidence type="ECO:0000256" key="1">
    <source>
        <dbReference type="ARBA" id="ARBA00004413"/>
    </source>
</evidence>
<dbReference type="InterPro" id="IPR026961">
    <property type="entry name" value="PGG_dom"/>
</dbReference>
<dbReference type="PROSITE" id="PS50297">
    <property type="entry name" value="ANK_REP_REGION"/>
    <property type="match status" value="1"/>
</dbReference>
<feature type="repeat" description="ANK" evidence="2">
    <location>
        <begin position="1"/>
        <end position="25"/>
    </location>
</feature>
<dbReference type="InterPro" id="IPR036770">
    <property type="entry name" value="Ankyrin_rpt-contain_sf"/>
</dbReference>
<keyword evidence="2" id="KW-0040">ANK repeat</keyword>
<sequence>MGRTVLHVAVIAGHEHIVEKLVNLGRHKLLKMQDNFDYTALALAADLTGNVNIARCMVGNYGGRDLLTIKTKDNEIPVLLSAVKGHKEMTRYLYQQTHLNVFLHNNSHYGVLLLTQCITAKIFGHREIYEHKRTHCLVLEILKCLCKRISDYKESQLREASAYDAMLQAAKLGIVEFIDAMRKANPDLLWAIDKNKRDIFSHAILNRKKDVFHLINGLNNGRKEIIKCRKDVFGNTLLHLAAYLGPSSHHKSGAALLIQRDLQWFKAVEKIVHPKCKEEKNANGKRPHEVFSESHVEMVKTGEKWAKDTAISFTLVGTFIIIIMFAATFTISGGNNQETGVPIFLHDHILTLFIIADVISIFSSSTSVLVFLGILASRYAEKDFLKTLPLKLFFGLVTLFLSMVAMMVAICALLVMLLKEYQRVIIAAMSLGSIPVIVLVPSLLGLFFDIFNSICMQHI</sequence>
<feature type="domain" description="PGG" evidence="4">
    <location>
        <begin position="304"/>
        <end position="415"/>
    </location>
</feature>
<keyword evidence="3" id="KW-0812">Transmembrane</keyword>
<organism evidence="5 6">
    <name type="scientific">Cajanus cajan</name>
    <name type="common">Pigeon pea</name>
    <name type="synonym">Cajanus indicus</name>
    <dbReference type="NCBI Taxonomy" id="3821"/>
    <lineage>
        <taxon>Eukaryota</taxon>
        <taxon>Viridiplantae</taxon>
        <taxon>Streptophyta</taxon>
        <taxon>Embryophyta</taxon>
        <taxon>Tracheophyta</taxon>
        <taxon>Spermatophyta</taxon>
        <taxon>Magnoliopsida</taxon>
        <taxon>eudicotyledons</taxon>
        <taxon>Gunneridae</taxon>
        <taxon>Pentapetalae</taxon>
        <taxon>rosids</taxon>
        <taxon>fabids</taxon>
        <taxon>Fabales</taxon>
        <taxon>Fabaceae</taxon>
        <taxon>Papilionoideae</taxon>
        <taxon>50 kb inversion clade</taxon>
        <taxon>NPAAA clade</taxon>
        <taxon>indigoferoid/millettioid clade</taxon>
        <taxon>Phaseoleae</taxon>
        <taxon>Cajanus</taxon>
    </lineage>
</organism>
<dbReference type="InterPro" id="IPR002110">
    <property type="entry name" value="Ankyrin_rpt"/>
</dbReference>
<name>A0A151THC1_CAJCA</name>
<evidence type="ECO:0000259" key="4">
    <source>
        <dbReference type="Pfam" id="PF13962"/>
    </source>
</evidence>
<accession>A0A151THC1</accession>
<dbReference type="Pfam" id="PF13962">
    <property type="entry name" value="PGG"/>
    <property type="match status" value="1"/>
</dbReference>
<dbReference type="OMA" id="ASICSWF"/>
<dbReference type="SUPFAM" id="SSF48403">
    <property type="entry name" value="Ankyrin repeat"/>
    <property type="match status" value="1"/>
</dbReference>
<dbReference type="Gene3D" id="1.25.40.20">
    <property type="entry name" value="Ankyrin repeat-containing domain"/>
    <property type="match status" value="2"/>
</dbReference>
<evidence type="ECO:0000256" key="2">
    <source>
        <dbReference type="PROSITE-ProRule" id="PRU00023"/>
    </source>
</evidence>
<feature type="transmembrane region" description="Helical" evidence="3">
    <location>
        <begin position="349"/>
        <end position="380"/>
    </location>
</feature>
<proteinExistence type="predicted"/>
<evidence type="ECO:0000313" key="5">
    <source>
        <dbReference type="EMBL" id="KYP66447.1"/>
    </source>
</evidence>
<dbReference type="GO" id="GO:0005886">
    <property type="term" value="C:plasma membrane"/>
    <property type="evidence" value="ECO:0007669"/>
    <property type="project" value="UniProtKB-SubCell"/>
</dbReference>
<dbReference type="PROSITE" id="PS50088">
    <property type="entry name" value="ANK_REPEAT"/>
    <property type="match status" value="1"/>
</dbReference>
<feature type="transmembrane region" description="Helical" evidence="3">
    <location>
        <begin position="392"/>
        <end position="418"/>
    </location>
</feature>
<dbReference type="PANTHER" id="PTHR24177">
    <property type="entry name" value="CASKIN"/>
    <property type="match status" value="1"/>
</dbReference>
<dbReference type="AlphaFoldDB" id="A0A151THC1"/>
<keyword evidence="6" id="KW-1185">Reference proteome</keyword>
<gene>
    <name evidence="5" type="ORF">KK1_012741</name>
</gene>
<evidence type="ECO:0000256" key="3">
    <source>
        <dbReference type="SAM" id="Phobius"/>
    </source>
</evidence>
<comment type="subcellular location">
    <subcellularLocation>
        <location evidence="1">Cell membrane</location>
        <topology evidence="1">Peripheral membrane protein</topology>
        <orientation evidence="1">Cytoplasmic side</orientation>
    </subcellularLocation>
</comment>
<dbReference type="Gramene" id="C.cajan_12364.t">
    <property type="protein sequence ID" value="C.cajan_12364.t"/>
    <property type="gene ID" value="C.cajan_12364"/>
</dbReference>
<keyword evidence="3" id="KW-0472">Membrane</keyword>
<evidence type="ECO:0000313" key="6">
    <source>
        <dbReference type="Proteomes" id="UP000075243"/>
    </source>
</evidence>